<reference evidence="3" key="1">
    <citation type="submission" date="2011-03" db="EMBL/GenBank/DDBJ databases">
        <title>Draft genome sequence of Brevundimonas diminuta.</title>
        <authorList>
            <person name="Brown P.J.B."/>
            <person name="Buechlein A."/>
            <person name="Hemmerich C."/>
            <person name="Brun Y.V."/>
        </authorList>
    </citation>
    <scope>NUCLEOTIDE SEQUENCE [LARGE SCALE GENOMIC DNA]</scope>
    <source>
        <strain evidence="3">C19</strain>
    </source>
</reference>
<dbReference type="AlphaFoldDB" id="F4QFZ1"/>
<dbReference type="Pfam" id="PF20278">
    <property type="entry name" value="CTD2"/>
    <property type="match status" value="1"/>
</dbReference>
<evidence type="ECO:0000313" key="3">
    <source>
        <dbReference type="Proteomes" id="UP000006512"/>
    </source>
</evidence>
<organism evidence="2 3">
    <name type="scientific">Asticcacaulis biprosthecium C19</name>
    <dbReference type="NCBI Taxonomy" id="715226"/>
    <lineage>
        <taxon>Bacteria</taxon>
        <taxon>Pseudomonadati</taxon>
        <taxon>Pseudomonadota</taxon>
        <taxon>Alphaproteobacteria</taxon>
        <taxon>Caulobacterales</taxon>
        <taxon>Caulobacteraceae</taxon>
        <taxon>Asticcacaulis</taxon>
    </lineage>
</organism>
<dbReference type="InterPro" id="IPR046918">
    <property type="entry name" value="ABC-3C_CTD2"/>
</dbReference>
<dbReference type="SUPFAM" id="SSF51905">
    <property type="entry name" value="FAD/NAD(P)-binding domain"/>
    <property type="match status" value="1"/>
</dbReference>
<feature type="domain" description="ABC-three component systems C-terminal" evidence="1">
    <location>
        <begin position="432"/>
        <end position="634"/>
    </location>
</feature>
<gene>
    <name evidence="2" type="ORF">ABI_00340</name>
</gene>
<dbReference type="InterPro" id="IPR036188">
    <property type="entry name" value="FAD/NAD-bd_sf"/>
</dbReference>
<evidence type="ECO:0000259" key="1">
    <source>
        <dbReference type="Pfam" id="PF20278"/>
    </source>
</evidence>
<proteinExistence type="predicted"/>
<dbReference type="EMBL" id="GL883076">
    <property type="protein sequence ID" value="EGF93802.1"/>
    <property type="molecule type" value="Genomic_DNA"/>
</dbReference>
<evidence type="ECO:0000313" key="2">
    <source>
        <dbReference type="EMBL" id="EGF93802.1"/>
    </source>
</evidence>
<dbReference type="HOGENOM" id="CLU_417194_0_0_5"/>
<sequence length="657" mass="71869">MEWIEAAGGDVRKALDSFFLAVKANHTNLTFRPNSTVTDLTRTAGKWSISVGAAPEEYDFVVLALGFGDERVIGDAPLHDYWKSSDAIGAAVDKESRQYFISGNGDGGLADAIAVHFEEFEQVAFVKWFLSLFNGPELAAEVGAIFEKVPNDGDLEPAFTETLLPIFLSRGVVKDIKQRLRKDRTVTLNCSKILLQKGRAAPLNQVIMFAILKACEETDQAVTRTLGAITNVTKAASNYIVDGPAFGTSSAHFSDVILRHGPDRAGRYKFCSSFYDQYATYIAALKVSSADKFSPPELDPASFAFFTDAFRAGIADATQATALDALTARQKTTIIVNWDDSVQKPTQQGTQTIQEMCSRCSDIEAPLVIHLALQRSRIPEFATELERFARASGGRILLEASPATFPSWSDSGVPVNPQLTFVSPYRSNELPTVAELRKLFDTYLIQRLDAAIAHCAAGSCGVFKDVHPSLYGTFAETWSEWKLILEGDHELRGKFLRVLARAIDDGSGWDGAEDGFVDLVAGSFLIMAAHAGRSATPTNSRHGNVIFQGDAIGVASGCKILDGKLISDVPADEFWSADALILAGAYEEMRTGRDLITDGGVSSRTLLTSERVRPAIIQNTRRWRDALKGDLRAWIANIEAEFQDWKSRQDAQLEKQP</sequence>
<keyword evidence="3" id="KW-1185">Reference proteome</keyword>
<protein>
    <recommendedName>
        <fullName evidence="1">ABC-three component systems C-terminal domain-containing protein</fullName>
    </recommendedName>
</protein>
<name>F4QFZ1_9CAUL</name>
<dbReference type="STRING" id="715226.ABI_00340"/>
<accession>F4QFZ1</accession>
<dbReference type="Proteomes" id="UP000006512">
    <property type="component" value="Unassembled WGS sequence"/>
</dbReference>